<accession>A0A6L9MM44</accession>
<proteinExistence type="predicted"/>
<protein>
    <submittedName>
        <fullName evidence="1">Uncharacterized protein</fullName>
    </submittedName>
</protein>
<evidence type="ECO:0000313" key="1">
    <source>
        <dbReference type="EMBL" id="NDV88600.1"/>
    </source>
</evidence>
<comment type="caution">
    <text evidence="1">The sequence shown here is derived from an EMBL/GenBank/DDBJ whole genome shotgun (WGS) entry which is preliminary data.</text>
</comment>
<gene>
    <name evidence="1" type="ORF">GTW51_18010</name>
</gene>
<dbReference type="EMBL" id="JAAAMJ010000017">
    <property type="protein sequence ID" value="NDV88600.1"/>
    <property type="molecule type" value="Genomic_DNA"/>
</dbReference>
<reference evidence="1 2" key="1">
    <citation type="submission" date="2020-01" db="EMBL/GenBank/DDBJ databases">
        <title>Genomes of bacteria type strains.</title>
        <authorList>
            <person name="Chen J."/>
            <person name="Zhu S."/>
            <person name="Chen J."/>
        </authorList>
    </citation>
    <scope>NUCLEOTIDE SEQUENCE [LARGE SCALE GENOMIC DNA]</scope>
    <source>
        <strain evidence="1 2">KCTC 52919</strain>
    </source>
</reference>
<sequence length="348" mass="38815">MLGECLDRTDDAFWEPVMDEICSVAFARLPMSSTGHFMQRRPPKRLVHSIVSAAEEYGLNVSGTRRYLRRADVIGPETDALPPDKVTFPADALPPRRKLLEQRHRPGEGLSTDGPVSVTEAAALLGIGAKYMAGCDFLLADRQNGRWRQFDQRKVASLRHAMLSGAVLVNEAGPEDYGIEEVARRCHVTFAALVGYVEAGEVSWKGRLAKSQSLEGLLFRKSEIYRILFPMEEGEIELRIAADRMGYDKGILYRLVKDGHLPARQRINGRGGPRGWVVRLADVETLMGQTMRFDEVAAALSMKKQQAKRALKADGIVPIFEDARVGTVLFWRQEVEQHLASSISALNR</sequence>
<dbReference type="RefSeq" id="WP_163045445.1">
    <property type="nucleotide sequence ID" value="NZ_JAAAMJ010000017.1"/>
</dbReference>
<keyword evidence="2" id="KW-1185">Reference proteome</keyword>
<name>A0A6L9MM44_9HYPH</name>
<evidence type="ECO:0000313" key="2">
    <source>
        <dbReference type="Proteomes" id="UP000476332"/>
    </source>
</evidence>
<dbReference type="Proteomes" id="UP000476332">
    <property type="component" value="Unassembled WGS sequence"/>
</dbReference>
<dbReference type="AlphaFoldDB" id="A0A6L9MM44"/>
<organism evidence="1 2">
    <name type="scientific">Aurantimonas aggregata</name>
    <dbReference type="NCBI Taxonomy" id="2047720"/>
    <lineage>
        <taxon>Bacteria</taxon>
        <taxon>Pseudomonadati</taxon>
        <taxon>Pseudomonadota</taxon>
        <taxon>Alphaproteobacteria</taxon>
        <taxon>Hyphomicrobiales</taxon>
        <taxon>Aurantimonadaceae</taxon>
        <taxon>Aurantimonas</taxon>
    </lineage>
</organism>